<name>A0A1V9X8E1_9ACAR</name>
<protein>
    <submittedName>
        <fullName evidence="2">Uncharacterized protein</fullName>
    </submittedName>
</protein>
<dbReference type="Proteomes" id="UP000192247">
    <property type="component" value="Unassembled WGS sequence"/>
</dbReference>
<organism evidence="2 3">
    <name type="scientific">Tropilaelaps mercedesae</name>
    <dbReference type="NCBI Taxonomy" id="418985"/>
    <lineage>
        <taxon>Eukaryota</taxon>
        <taxon>Metazoa</taxon>
        <taxon>Ecdysozoa</taxon>
        <taxon>Arthropoda</taxon>
        <taxon>Chelicerata</taxon>
        <taxon>Arachnida</taxon>
        <taxon>Acari</taxon>
        <taxon>Parasitiformes</taxon>
        <taxon>Mesostigmata</taxon>
        <taxon>Gamasina</taxon>
        <taxon>Dermanyssoidea</taxon>
        <taxon>Laelapidae</taxon>
        <taxon>Tropilaelaps</taxon>
    </lineage>
</organism>
<dbReference type="AlphaFoldDB" id="A0A1V9X8E1"/>
<dbReference type="EMBL" id="MNPL01019756">
    <property type="protein sequence ID" value="OQR69814.1"/>
    <property type="molecule type" value="Genomic_DNA"/>
</dbReference>
<accession>A0A1V9X8E1</accession>
<reference evidence="2 3" key="1">
    <citation type="journal article" date="2017" name="Gigascience">
        <title>Draft genome of the honey bee ectoparasitic mite, Tropilaelaps mercedesae, is shaped by the parasitic life history.</title>
        <authorList>
            <person name="Dong X."/>
            <person name="Armstrong S.D."/>
            <person name="Xia D."/>
            <person name="Makepeace B.L."/>
            <person name="Darby A.C."/>
            <person name="Kadowaki T."/>
        </authorList>
    </citation>
    <scope>NUCLEOTIDE SEQUENCE [LARGE SCALE GENOMIC DNA]</scope>
    <source>
        <strain evidence="2">Wuxi-XJTLU</strain>
    </source>
</reference>
<proteinExistence type="predicted"/>
<keyword evidence="3" id="KW-1185">Reference proteome</keyword>
<keyword evidence="1" id="KW-0732">Signal</keyword>
<gene>
    <name evidence="2" type="ORF">BIW11_12037</name>
</gene>
<evidence type="ECO:0000313" key="2">
    <source>
        <dbReference type="EMBL" id="OQR69814.1"/>
    </source>
</evidence>
<evidence type="ECO:0000313" key="3">
    <source>
        <dbReference type="Proteomes" id="UP000192247"/>
    </source>
</evidence>
<feature type="chain" id="PRO_5012506426" evidence="1">
    <location>
        <begin position="20"/>
        <end position="119"/>
    </location>
</feature>
<comment type="caution">
    <text evidence="2">The sequence shown here is derived from an EMBL/GenBank/DDBJ whole genome shotgun (WGS) entry which is preliminary data.</text>
</comment>
<evidence type="ECO:0000256" key="1">
    <source>
        <dbReference type="SAM" id="SignalP"/>
    </source>
</evidence>
<dbReference type="InParanoid" id="A0A1V9X8E1"/>
<feature type="signal peptide" evidence="1">
    <location>
        <begin position="1"/>
        <end position="19"/>
    </location>
</feature>
<sequence>MGALYTLAALGVLANGCFGTAFPTSRVCSEECIQYILSDAAGPKVLRLYKELLKPNTGLTSPVDVNGQVYQVSVIKRNLIENAIRRGVKETVIESMLDDAAIVSTGPASPSNSSGVSFI</sequence>